<protein>
    <submittedName>
        <fullName evidence="3">Restriction endonuclease</fullName>
        <ecNumber evidence="3">3.1.21.-</ecNumber>
    </submittedName>
</protein>
<comment type="caution">
    <text evidence="3">The sequence shown here is derived from an EMBL/GenBank/DDBJ whole genome shotgun (WGS) entry which is preliminary data.</text>
</comment>
<accession>A0ABT5YRZ7</accession>
<dbReference type="Pfam" id="PF04471">
    <property type="entry name" value="Mrr_cat"/>
    <property type="match status" value="1"/>
</dbReference>
<keyword evidence="3" id="KW-0540">Nuclease</keyword>
<evidence type="ECO:0000256" key="1">
    <source>
        <dbReference type="SAM" id="Coils"/>
    </source>
</evidence>
<keyword evidence="4" id="KW-1185">Reference proteome</keyword>
<name>A0ABT5YRZ7_9ACTN</name>
<sequence>MTTESTRTQQIHPAAYGALVEALASIYWYKKDLAKFIRHRVTDFPELLVGLDFDGYKRTVADEFVDRLMEGDSRYRELALDLMVEISEMDSFPGLKRNPDSNRLIGLAREAVADLKKWTEQYRGALQERQAVERATADYRARTAARQSFSGELERLKERFLEVGSMPNRQEAGRLFEIFLNELFQLFDLDPRLSYKLATEQIDGSLSFDTDDYIIEAKWHKGAMEREALDIFDQKVKRKGRNALGLYIAVNGFTAGALREYNRCTSFITLDGGDLFCVLDGRIHLDELLKRKKRHANETGNCYFPVHQVIE</sequence>
<dbReference type="SUPFAM" id="SSF52980">
    <property type="entry name" value="Restriction endonuclease-like"/>
    <property type="match status" value="1"/>
</dbReference>
<organism evidence="3 4">
    <name type="scientific">Streptantibioticus ferralitis</name>
    <dbReference type="NCBI Taxonomy" id="236510"/>
    <lineage>
        <taxon>Bacteria</taxon>
        <taxon>Bacillati</taxon>
        <taxon>Actinomycetota</taxon>
        <taxon>Actinomycetes</taxon>
        <taxon>Kitasatosporales</taxon>
        <taxon>Streptomycetaceae</taxon>
        <taxon>Streptantibioticus</taxon>
    </lineage>
</organism>
<gene>
    <name evidence="3" type="ORF">P2L57_01080</name>
</gene>
<proteinExistence type="predicted"/>
<dbReference type="InterPro" id="IPR011335">
    <property type="entry name" value="Restrct_endonuc-II-like"/>
</dbReference>
<keyword evidence="3" id="KW-0255">Endonuclease</keyword>
<dbReference type="GO" id="GO:0016787">
    <property type="term" value="F:hydrolase activity"/>
    <property type="evidence" value="ECO:0007669"/>
    <property type="project" value="UniProtKB-KW"/>
</dbReference>
<dbReference type="Proteomes" id="UP001220022">
    <property type="component" value="Unassembled WGS sequence"/>
</dbReference>
<evidence type="ECO:0000313" key="3">
    <source>
        <dbReference type="EMBL" id="MDF2254366.1"/>
    </source>
</evidence>
<keyword evidence="1" id="KW-0175">Coiled coil</keyword>
<dbReference type="EMBL" id="JARHTQ010000001">
    <property type="protein sequence ID" value="MDF2254366.1"/>
    <property type="molecule type" value="Genomic_DNA"/>
</dbReference>
<dbReference type="GO" id="GO:0004519">
    <property type="term" value="F:endonuclease activity"/>
    <property type="evidence" value="ECO:0007669"/>
    <property type="project" value="UniProtKB-KW"/>
</dbReference>
<feature type="domain" description="Restriction endonuclease type IV Mrr" evidence="2">
    <location>
        <begin position="173"/>
        <end position="275"/>
    </location>
</feature>
<feature type="coiled-coil region" evidence="1">
    <location>
        <begin position="108"/>
        <end position="135"/>
    </location>
</feature>
<reference evidence="3 4" key="1">
    <citation type="submission" date="2023-03" db="EMBL/GenBank/DDBJ databases">
        <title>Draft genome sequence of type strain Streptomyces ferralitis JCM 14344.</title>
        <authorList>
            <person name="Klaysubun C."/>
            <person name="Duangmal K."/>
        </authorList>
    </citation>
    <scope>NUCLEOTIDE SEQUENCE [LARGE SCALE GENOMIC DNA]</scope>
    <source>
        <strain evidence="3 4">JCM 14344</strain>
    </source>
</reference>
<evidence type="ECO:0000259" key="2">
    <source>
        <dbReference type="Pfam" id="PF04471"/>
    </source>
</evidence>
<evidence type="ECO:0000313" key="4">
    <source>
        <dbReference type="Proteomes" id="UP001220022"/>
    </source>
</evidence>
<keyword evidence="3" id="KW-0378">Hydrolase</keyword>
<dbReference type="EC" id="3.1.21.-" evidence="3"/>
<dbReference type="InterPro" id="IPR007560">
    <property type="entry name" value="Restrct_endonuc_IV_Mrr"/>
</dbReference>
<dbReference type="RefSeq" id="WP_275806636.1">
    <property type="nucleotide sequence ID" value="NZ_BAAANM010000005.1"/>
</dbReference>